<feature type="domain" description="C2H2-type" evidence="14">
    <location>
        <begin position="974"/>
        <end position="1001"/>
    </location>
</feature>
<dbReference type="SUPFAM" id="SSF57667">
    <property type="entry name" value="beta-beta-alpha zinc fingers"/>
    <property type="match status" value="10"/>
</dbReference>
<evidence type="ECO:0000256" key="6">
    <source>
        <dbReference type="ARBA" id="ARBA00023015"/>
    </source>
</evidence>
<gene>
    <name evidence="16" type="ORF">Cfor_11935</name>
</gene>
<evidence type="ECO:0000256" key="1">
    <source>
        <dbReference type="ARBA" id="ARBA00004123"/>
    </source>
</evidence>
<evidence type="ECO:0000256" key="9">
    <source>
        <dbReference type="ARBA" id="ARBA00023163"/>
    </source>
</evidence>
<accession>A0A6L2PFV1</accession>
<keyword evidence="4 11" id="KW-0863">Zinc-finger</keyword>
<dbReference type="SUPFAM" id="SSF57716">
    <property type="entry name" value="Glucocorticoid receptor-like (DNA-binding domain)"/>
    <property type="match status" value="1"/>
</dbReference>
<feature type="domain" description="C2H2-type" evidence="14">
    <location>
        <begin position="748"/>
        <end position="770"/>
    </location>
</feature>
<feature type="domain" description="C2H2-type" evidence="14">
    <location>
        <begin position="615"/>
        <end position="642"/>
    </location>
</feature>
<dbReference type="GO" id="GO:0008270">
    <property type="term" value="F:zinc ion binding"/>
    <property type="evidence" value="ECO:0007669"/>
    <property type="project" value="UniProtKB-UniRule"/>
</dbReference>
<feature type="domain" description="C2H2-type" evidence="14">
    <location>
        <begin position="1002"/>
        <end position="1029"/>
    </location>
</feature>
<dbReference type="InterPro" id="IPR050752">
    <property type="entry name" value="C2H2-ZF_domain"/>
</dbReference>
<feature type="binding site" evidence="12">
    <location>
        <position position="156"/>
    </location>
    <ligand>
        <name>Zn(2+)</name>
        <dbReference type="ChEBI" id="CHEBI:29105"/>
    </ligand>
</feature>
<dbReference type="Gene3D" id="3.40.1800.20">
    <property type="match status" value="1"/>
</dbReference>
<feature type="domain" description="C2H2-type" evidence="14">
    <location>
        <begin position="1030"/>
        <end position="1052"/>
    </location>
</feature>
<evidence type="ECO:0000256" key="4">
    <source>
        <dbReference type="ARBA" id="ARBA00022771"/>
    </source>
</evidence>
<dbReference type="Gene3D" id="3.30.160.60">
    <property type="entry name" value="Classic Zinc Finger"/>
    <property type="match status" value="13"/>
</dbReference>
<dbReference type="Pfam" id="PF13912">
    <property type="entry name" value="zf-C2H2_6"/>
    <property type="match status" value="2"/>
</dbReference>
<evidence type="ECO:0000256" key="11">
    <source>
        <dbReference type="PROSITE-ProRule" id="PRU00042"/>
    </source>
</evidence>
<keyword evidence="9" id="KW-0804">Transcription</keyword>
<dbReference type="PANTHER" id="PTHR24384:SF189">
    <property type="entry name" value="C2H2-TYPE DOMAIN-CONTAINING PROTEIN-RELATED"/>
    <property type="match status" value="1"/>
</dbReference>
<evidence type="ECO:0000313" key="16">
    <source>
        <dbReference type="EMBL" id="GFG31431.1"/>
    </source>
</evidence>
<dbReference type="PROSITE" id="PS00478">
    <property type="entry name" value="LIM_DOMAIN_1"/>
    <property type="match status" value="1"/>
</dbReference>
<dbReference type="FunFam" id="3.30.160.60:FF:000303">
    <property type="entry name" value="Zinc finger protein 41"/>
    <property type="match status" value="1"/>
</dbReference>
<feature type="domain" description="C2H2-type" evidence="14">
    <location>
        <begin position="890"/>
        <end position="917"/>
    </location>
</feature>
<dbReference type="SMART" id="SM00355">
    <property type="entry name" value="ZnF_C2H2"/>
    <property type="match status" value="20"/>
</dbReference>
<feature type="domain" description="C2H2-type" evidence="14">
    <location>
        <begin position="785"/>
        <end position="813"/>
    </location>
</feature>
<dbReference type="InterPro" id="IPR001781">
    <property type="entry name" value="Znf_LIM"/>
</dbReference>
<feature type="domain" description="C2H2-type" evidence="14">
    <location>
        <begin position="719"/>
        <end position="746"/>
    </location>
</feature>
<dbReference type="GO" id="GO:0000978">
    <property type="term" value="F:RNA polymerase II cis-regulatory region sequence-specific DNA binding"/>
    <property type="evidence" value="ECO:0007669"/>
    <property type="project" value="TreeGrafter"/>
</dbReference>
<dbReference type="InterPro" id="IPR012934">
    <property type="entry name" value="Znf_AD"/>
</dbReference>
<dbReference type="Pfam" id="PF00096">
    <property type="entry name" value="zf-C2H2"/>
    <property type="match status" value="6"/>
</dbReference>
<dbReference type="InterPro" id="IPR013087">
    <property type="entry name" value="Znf_C2H2_type"/>
</dbReference>
<feature type="domain" description="C2H2-type" evidence="14">
    <location>
        <begin position="530"/>
        <end position="552"/>
    </location>
</feature>
<dbReference type="PROSITE" id="PS00028">
    <property type="entry name" value="ZINC_FINGER_C2H2_1"/>
    <property type="match status" value="17"/>
</dbReference>
<evidence type="ECO:0000256" key="2">
    <source>
        <dbReference type="ARBA" id="ARBA00022723"/>
    </source>
</evidence>
<feature type="binding site" evidence="12">
    <location>
        <position position="159"/>
    </location>
    <ligand>
        <name>Zn(2+)</name>
        <dbReference type="ChEBI" id="CHEBI:29105"/>
    </ligand>
</feature>
<dbReference type="Proteomes" id="UP000502823">
    <property type="component" value="Unassembled WGS sequence"/>
</dbReference>
<evidence type="ECO:0000256" key="7">
    <source>
        <dbReference type="ARBA" id="ARBA00023038"/>
    </source>
</evidence>
<dbReference type="InterPro" id="IPR036236">
    <property type="entry name" value="Znf_C2H2_sf"/>
</dbReference>
<dbReference type="FunFam" id="3.30.160.60:FF:000624">
    <property type="entry name" value="zinc finger protein 697"/>
    <property type="match status" value="1"/>
</dbReference>
<dbReference type="SMART" id="SM00868">
    <property type="entry name" value="zf-AD"/>
    <property type="match status" value="1"/>
</dbReference>
<reference evidence="17" key="1">
    <citation type="submission" date="2020-01" db="EMBL/GenBank/DDBJ databases">
        <title>Draft genome sequence of the Termite Coptotermes fromosanus.</title>
        <authorList>
            <person name="Itakura S."/>
            <person name="Yosikawa Y."/>
            <person name="Umezawa K."/>
        </authorList>
    </citation>
    <scope>NUCLEOTIDE SEQUENCE [LARGE SCALE GENOMIC DNA]</scope>
</reference>
<feature type="domain" description="C2H2-type" evidence="14">
    <location>
        <begin position="918"/>
        <end position="945"/>
    </location>
</feature>
<dbReference type="PANTHER" id="PTHR24384">
    <property type="entry name" value="FINGER PUTATIVE TRANSCRIPTION FACTOR FAMILY-RELATED"/>
    <property type="match status" value="1"/>
</dbReference>
<dbReference type="InParanoid" id="A0A6L2PFV1"/>
<evidence type="ECO:0000259" key="14">
    <source>
        <dbReference type="PROSITE" id="PS50157"/>
    </source>
</evidence>
<evidence type="ECO:0000256" key="12">
    <source>
        <dbReference type="PROSITE-ProRule" id="PRU01263"/>
    </source>
</evidence>
<organism evidence="16 17">
    <name type="scientific">Coptotermes formosanus</name>
    <name type="common">Formosan subterranean termite</name>
    <dbReference type="NCBI Taxonomy" id="36987"/>
    <lineage>
        <taxon>Eukaryota</taxon>
        <taxon>Metazoa</taxon>
        <taxon>Ecdysozoa</taxon>
        <taxon>Arthropoda</taxon>
        <taxon>Hexapoda</taxon>
        <taxon>Insecta</taxon>
        <taxon>Pterygota</taxon>
        <taxon>Neoptera</taxon>
        <taxon>Polyneoptera</taxon>
        <taxon>Dictyoptera</taxon>
        <taxon>Blattodea</taxon>
        <taxon>Blattoidea</taxon>
        <taxon>Termitoidae</taxon>
        <taxon>Rhinotermitidae</taxon>
        <taxon>Coptotermes</taxon>
    </lineage>
</organism>
<feature type="binding site" evidence="12">
    <location>
        <position position="113"/>
    </location>
    <ligand>
        <name>Zn(2+)</name>
        <dbReference type="ChEBI" id="CHEBI:29105"/>
    </ligand>
</feature>
<keyword evidence="2 12" id="KW-0479">Metal-binding</keyword>
<feature type="domain" description="C2H2-type" evidence="14">
    <location>
        <begin position="643"/>
        <end position="670"/>
    </location>
</feature>
<feature type="region of interest" description="Disordered" evidence="13">
    <location>
        <begin position="408"/>
        <end position="429"/>
    </location>
</feature>
<evidence type="ECO:0000256" key="3">
    <source>
        <dbReference type="ARBA" id="ARBA00022737"/>
    </source>
</evidence>
<dbReference type="FunFam" id="3.30.160.60:FF:000100">
    <property type="entry name" value="Zinc finger 45-like"/>
    <property type="match status" value="2"/>
</dbReference>
<dbReference type="AlphaFoldDB" id="A0A6L2PFV1"/>
<evidence type="ECO:0000256" key="5">
    <source>
        <dbReference type="ARBA" id="ARBA00022833"/>
    </source>
</evidence>
<keyword evidence="17" id="KW-1185">Reference proteome</keyword>
<feature type="domain" description="C2H2-type" evidence="14">
    <location>
        <begin position="467"/>
        <end position="495"/>
    </location>
</feature>
<dbReference type="OrthoDB" id="3437960at2759"/>
<evidence type="ECO:0000256" key="8">
    <source>
        <dbReference type="ARBA" id="ARBA00023125"/>
    </source>
</evidence>
<feature type="domain" description="C2H2-type" evidence="14">
    <location>
        <begin position="946"/>
        <end position="973"/>
    </location>
</feature>
<evidence type="ECO:0000256" key="13">
    <source>
        <dbReference type="SAM" id="MobiDB-lite"/>
    </source>
</evidence>
<feature type="binding site" evidence="12">
    <location>
        <position position="110"/>
    </location>
    <ligand>
        <name>Zn(2+)</name>
        <dbReference type="ChEBI" id="CHEBI:29105"/>
    </ligand>
</feature>
<feature type="domain" description="C2H2-type" evidence="14">
    <location>
        <begin position="587"/>
        <end position="614"/>
    </location>
</feature>
<keyword evidence="5 12" id="KW-0862">Zinc</keyword>
<keyword evidence="10" id="KW-0539">Nucleus</keyword>
<protein>
    <recommendedName>
        <fullName evidence="18">Protein krueppel</fullName>
    </recommendedName>
</protein>
<feature type="domain" description="C2H2-type" evidence="14">
    <location>
        <begin position="815"/>
        <end position="843"/>
    </location>
</feature>
<feature type="domain" description="C2H2-type" evidence="14">
    <location>
        <begin position="858"/>
        <end position="886"/>
    </location>
</feature>
<keyword evidence="3" id="KW-0677">Repeat</keyword>
<dbReference type="GO" id="GO:0000981">
    <property type="term" value="F:DNA-binding transcription factor activity, RNA polymerase II-specific"/>
    <property type="evidence" value="ECO:0007669"/>
    <property type="project" value="TreeGrafter"/>
</dbReference>
<feature type="domain" description="C2H2-type" evidence="14">
    <location>
        <begin position="559"/>
        <end position="587"/>
    </location>
</feature>
<dbReference type="Pfam" id="PF07776">
    <property type="entry name" value="zf-AD"/>
    <property type="match status" value="1"/>
</dbReference>
<dbReference type="GO" id="GO:0048598">
    <property type="term" value="P:embryonic morphogenesis"/>
    <property type="evidence" value="ECO:0007669"/>
    <property type="project" value="UniProtKB-ARBA"/>
</dbReference>
<dbReference type="PROSITE" id="PS50157">
    <property type="entry name" value="ZINC_FINGER_C2H2_2"/>
    <property type="match status" value="18"/>
</dbReference>
<name>A0A6L2PFV1_COPFO</name>
<evidence type="ECO:0008006" key="18">
    <source>
        <dbReference type="Google" id="ProtNLM"/>
    </source>
</evidence>
<dbReference type="EMBL" id="BLKM01004458">
    <property type="protein sequence ID" value="GFG31431.1"/>
    <property type="molecule type" value="Genomic_DNA"/>
</dbReference>
<feature type="domain" description="C2H2-type" evidence="14">
    <location>
        <begin position="677"/>
        <end position="705"/>
    </location>
</feature>
<dbReference type="PROSITE" id="PS51915">
    <property type="entry name" value="ZAD"/>
    <property type="match status" value="1"/>
</dbReference>
<proteinExistence type="predicted"/>
<keyword evidence="7" id="KW-0440">LIM domain</keyword>
<evidence type="ECO:0000313" key="17">
    <source>
        <dbReference type="Proteomes" id="UP000502823"/>
    </source>
</evidence>
<comment type="subcellular location">
    <subcellularLocation>
        <location evidence="1">Nucleus</location>
    </subcellularLocation>
</comment>
<dbReference type="FunFam" id="3.30.160.60:FF:002343">
    <property type="entry name" value="Zinc finger protein 33A"/>
    <property type="match status" value="1"/>
</dbReference>
<keyword evidence="6" id="KW-0805">Transcription regulation</keyword>
<feature type="domain" description="ZAD" evidence="15">
    <location>
        <begin position="108"/>
        <end position="183"/>
    </location>
</feature>
<dbReference type="GO" id="GO:0005634">
    <property type="term" value="C:nucleus"/>
    <property type="evidence" value="ECO:0007669"/>
    <property type="project" value="UniProtKB-SubCell"/>
</dbReference>
<comment type="caution">
    <text evidence="16">The sequence shown here is derived from an EMBL/GenBank/DDBJ whole genome shotgun (WGS) entry which is preliminary data.</text>
</comment>
<evidence type="ECO:0000259" key="15">
    <source>
        <dbReference type="PROSITE" id="PS51915"/>
    </source>
</evidence>
<evidence type="ECO:0000256" key="10">
    <source>
        <dbReference type="ARBA" id="ARBA00023242"/>
    </source>
</evidence>
<feature type="region of interest" description="Disordered" evidence="13">
    <location>
        <begin position="319"/>
        <end position="352"/>
    </location>
</feature>
<keyword evidence="8" id="KW-0238">DNA-binding</keyword>
<sequence length="1092" mass="124089">MVSCVEENKNKSCVQGSDVYSEPVRTSFDVNLTTPYTLMIPKTTNMNKGMLSKTSIRSLDLVTVSSIKPRAPPNTTKCNGESQSNVTVSSALEIVHPDIVGGSDHPGQLCRLCALPRQDMVYIFSETGLRLGLHSKINTWLPTHVSRTDPLPKQVCDMCIEKLDLCQSFGTSCVKAEQKLNQWFKNRKFRCHFQLHGEPDTTSYKNATASIKRNVDQSLTSKSNQILGGSVLFSPAKTTNQYDPKMNLIELQNLLSDDEESNYLISEDSSELELVDMILGDDCAEGNKKIALQTKYCCPLCCEGRMVTVTRTIRDTCSSKRPHNEEIDTETDTETRDQMSIKKHPNIPDSSSAEMFTYSNVQFIRGGHISDGVDPVAQDRDSNSFTQGLTKAENEDDNLEWTIGRGDRESDSVAGINTKQGNGDVKPEKTEDDNPVNCLMCGGTVINLSQCLIHTLCTHANSGTNFYPCSLCETCFSTDTDLARHFLNIHQNIKDARLLHVCIVCGRRCASQRALKSHVCIPAKSVADQLACKTCSKSFSTKARLVFHRQFHDPHARCLECIPCGMVFTEEDNLYDHVRFIHQGQSFICNECGGHFNSKAALRGHLRSHRNLRHHECEVCNKTFLDKQTLKEHSVSHMKVKPFQCHICGKYLNRNSRLKKHLMSHELQKTTEPQECYQCTVCGQTFPDESKAIAHAQIGHSLPSEGECVFQVYPIDKVYRCEFCERCYADPAALNSHRSSHVNEPHPFKCHICGAGFATFARVATHKVTHGIYEKKDEFSIPKLYLCNTCDRAYVHWTYLSVHRKMIHAEVKHVYKCKMCSEQFVNSWSLAYHRKTRHCETEPPSTDSGLPANERKPWKCDYCEKRYVSQQSLLVHINLLHTGDSPGPTFQCDQCGKRFMRKLSLELHKKIHSGTKSNMCPLCKKTFVHGSGLSTHLRLHRGDRPYACAYCGKTFLQRGDRDDHVRKHTGERPFSCQHCPKSFRTRAMWFEHTRIHRDERPFPCDICGSSFRRSYALKNHKTIHTGERPHVCQICNKAFRQKQDMQKHVRNHHRPITIGPVLAHQSKMEWLSLEMHVACVELVLQRNCLMET</sequence>